<dbReference type="PROSITE" id="PS50011">
    <property type="entry name" value="PROTEIN_KINASE_DOM"/>
    <property type="match status" value="1"/>
</dbReference>
<feature type="domain" description="Protein kinase" evidence="2">
    <location>
        <begin position="8"/>
        <end position="272"/>
    </location>
</feature>
<feature type="compositionally biased region" description="Low complexity" evidence="1">
    <location>
        <begin position="293"/>
        <end position="302"/>
    </location>
</feature>
<evidence type="ECO:0000313" key="3">
    <source>
        <dbReference type="EMBL" id="KAK8878430.1"/>
    </source>
</evidence>
<dbReference type="InterPro" id="IPR002562">
    <property type="entry name" value="3'-5'_exonuclease_dom"/>
</dbReference>
<feature type="region of interest" description="Disordered" evidence="1">
    <location>
        <begin position="773"/>
        <end position="813"/>
    </location>
</feature>
<dbReference type="InterPro" id="IPR013087">
    <property type="entry name" value="Znf_C2H2_type"/>
</dbReference>
<dbReference type="InterPro" id="IPR050167">
    <property type="entry name" value="Ser_Thr_protein_kinase"/>
</dbReference>
<dbReference type="EMBL" id="JAPFFF010000011">
    <property type="protein sequence ID" value="KAK8878430.1"/>
    <property type="molecule type" value="Genomic_DNA"/>
</dbReference>
<dbReference type="PANTHER" id="PTHR23257">
    <property type="entry name" value="SERINE-THREONINE PROTEIN KINASE"/>
    <property type="match status" value="1"/>
</dbReference>
<name>A0ABR2JL07_9EUKA</name>
<dbReference type="Proteomes" id="UP001470230">
    <property type="component" value="Unassembled WGS sequence"/>
</dbReference>
<reference evidence="3 4" key="1">
    <citation type="submission" date="2024-04" db="EMBL/GenBank/DDBJ databases">
        <title>Tritrichomonas musculus Genome.</title>
        <authorList>
            <person name="Alves-Ferreira E."/>
            <person name="Grigg M."/>
            <person name="Lorenzi H."/>
            <person name="Galac M."/>
        </authorList>
    </citation>
    <scope>NUCLEOTIDE SEQUENCE [LARGE SCALE GENOMIC DNA]</scope>
    <source>
        <strain evidence="3 4">EAF2021</strain>
    </source>
</reference>
<proteinExistence type="predicted"/>
<feature type="compositionally biased region" description="Basic and acidic residues" evidence="1">
    <location>
        <begin position="333"/>
        <end position="342"/>
    </location>
</feature>
<comment type="caution">
    <text evidence="3">The sequence shown here is derived from an EMBL/GenBank/DDBJ whole genome shotgun (WGS) entry which is preliminary data.</text>
</comment>
<dbReference type="InterPro" id="IPR036397">
    <property type="entry name" value="RNaseH_sf"/>
</dbReference>
<feature type="compositionally biased region" description="Acidic residues" evidence="1">
    <location>
        <begin position="781"/>
        <end position="813"/>
    </location>
</feature>
<evidence type="ECO:0000256" key="1">
    <source>
        <dbReference type="SAM" id="MobiDB-lite"/>
    </source>
</evidence>
<dbReference type="InterPro" id="IPR001245">
    <property type="entry name" value="Ser-Thr/Tyr_kinase_cat_dom"/>
</dbReference>
<dbReference type="PROSITE" id="PS00028">
    <property type="entry name" value="ZINC_FINGER_C2H2_1"/>
    <property type="match status" value="1"/>
</dbReference>
<protein>
    <recommendedName>
        <fullName evidence="2">Protein kinase domain-containing protein</fullName>
    </recommendedName>
</protein>
<dbReference type="InterPro" id="IPR011009">
    <property type="entry name" value="Kinase-like_dom_sf"/>
</dbReference>
<dbReference type="SUPFAM" id="SSF53098">
    <property type="entry name" value="Ribonuclease H-like"/>
    <property type="match status" value="1"/>
</dbReference>
<feature type="region of interest" description="Disordered" evidence="1">
    <location>
        <begin position="293"/>
        <end position="380"/>
    </location>
</feature>
<sequence>MQVRMCNIEIIKKISSSPSKDVYLVNKESKGAHKHQSKIIIAKYYLNVECSDTIIKNLVKELQDICCKYHPALNKYFGYSPIDEKNYPKLIIFSEYSSNGPLSKYIIQSNDDSTPTNLDDTQKLIIAYGIASGMEFLHSKNIIHRHLKSDNIYLDEDLNPKISGFCSKTMPFTDSPIYLAPEIISSHQYSKEGDVYAFGIIAYEIFTNKKPFEQLKTPEQIFENVTNGKRPEFNSSTNIALIKLIENCWNQNPSSRPTFKDIVTDFENNPNFVKGIDEKRYLDYIDLIKRVYQSKSQKNKQQTNPEKEPSTKPPKNENKQKQSRNQPAKAKKSSKDADKTEENANSNKRGPNRGGRGKQRANKPEKREPIQNPAPKVNMRLISPSEVKCQPRLYQKGEIHFTSVSDFDSYESKDWVIGDVYQIEFFPTVMTTVTLLDASSDITAYVSQMRQDPVIFFDLEYVSPYKPAPPVCLFQFCCTSGAFLFKQARLEVNPQMKQFLSVGSGCKFVGKGVSGDVRRLKEMFGDDFEIDFEDVENTRLLPYGHSANFDQMVEKFAGMACAQFKDKNVSRSNWNRRKLSMKQVIYSAFDVVSLFNCYPRFQPVRHFLYRIPSDYSWPSNLDIKKEFSEFVKANKKCSGSQKEIEKLWNSNPNLVAEMLGLNLDVISFVVSKCLKVMQGHKLVCKLCSRSDRFVFTFKLVDHCLRCHPECKSCACGANLKSLFALYLFVTGRVILSMNECLICEKSFNSSPELENHCWNDHADLLNEFLKMRKNKSHQSDESDDDNDSSVDDNDNDDNVDDDDGDVQESDDES</sequence>
<dbReference type="SUPFAM" id="SSF56112">
    <property type="entry name" value="Protein kinase-like (PK-like)"/>
    <property type="match status" value="1"/>
</dbReference>
<dbReference type="InterPro" id="IPR000719">
    <property type="entry name" value="Prot_kinase_dom"/>
</dbReference>
<evidence type="ECO:0000313" key="4">
    <source>
        <dbReference type="Proteomes" id="UP001470230"/>
    </source>
</evidence>
<organism evidence="3 4">
    <name type="scientific">Tritrichomonas musculus</name>
    <dbReference type="NCBI Taxonomy" id="1915356"/>
    <lineage>
        <taxon>Eukaryota</taxon>
        <taxon>Metamonada</taxon>
        <taxon>Parabasalia</taxon>
        <taxon>Tritrichomonadida</taxon>
        <taxon>Tritrichomonadidae</taxon>
        <taxon>Tritrichomonas</taxon>
    </lineage>
</organism>
<evidence type="ECO:0000259" key="2">
    <source>
        <dbReference type="PROSITE" id="PS50011"/>
    </source>
</evidence>
<keyword evidence="4" id="KW-1185">Reference proteome</keyword>
<gene>
    <name evidence="3" type="ORF">M9Y10_005203</name>
</gene>
<feature type="compositionally biased region" description="Basic and acidic residues" evidence="1">
    <location>
        <begin position="305"/>
        <end position="320"/>
    </location>
</feature>
<dbReference type="Pfam" id="PF07714">
    <property type="entry name" value="PK_Tyr_Ser-Thr"/>
    <property type="match status" value="1"/>
</dbReference>
<dbReference type="Pfam" id="PF01612">
    <property type="entry name" value="DNA_pol_A_exo1"/>
    <property type="match status" value="1"/>
</dbReference>
<dbReference type="Gene3D" id="3.30.420.10">
    <property type="entry name" value="Ribonuclease H-like superfamily/Ribonuclease H"/>
    <property type="match status" value="1"/>
</dbReference>
<dbReference type="Gene3D" id="1.10.510.10">
    <property type="entry name" value="Transferase(Phosphotransferase) domain 1"/>
    <property type="match status" value="1"/>
</dbReference>
<dbReference type="InterPro" id="IPR012337">
    <property type="entry name" value="RNaseH-like_sf"/>
</dbReference>
<accession>A0ABR2JL07</accession>